<evidence type="ECO:0000256" key="1">
    <source>
        <dbReference type="ARBA" id="ARBA00006354"/>
    </source>
</evidence>
<dbReference type="Gene3D" id="3.30.230.10">
    <property type="match status" value="1"/>
</dbReference>
<reference evidence="3 4" key="1">
    <citation type="journal article" date="2014" name="Int. J. Syst. Evol. Microbiol.">
        <title>Rhodoluna lacicola gen. nov., sp. nov., a planktonic freshwater bacterium with stream-lined genome.</title>
        <authorList>
            <person name="Hahn M."/>
            <person name="Schmidt J."/>
            <person name="Taipale S.J."/>
            <person name="Doolittle W.F."/>
            <person name="Koll U."/>
        </authorList>
    </citation>
    <scope>NUCLEOTIDE SEQUENCE [LARGE SCALE GENOMIC DNA]</scope>
    <source>
        <strain evidence="3 4">MWH-Ta8</strain>
    </source>
</reference>
<gene>
    <name evidence="3" type="ORF">Rhola_00005170</name>
</gene>
<dbReference type="PANTHER" id="PTHR32039">
    <property type="entry name" value="MAGNESIUM-CHELATASE SUBUNIT CHLI"/>
    <property type="match status" value="1"/>
</dbReference>
<dbReference type="SUPFAM" id="SSF54211">
    <property type="entry name" value="Ribosomal protein S5 domain 2-like"/>
    <property type="match status" value="1"/>
</dbReference>
<dbReference type="Pfam" id="PF13541">
    <property type="entry name" value="ChlI"/>
    <property type="match status" value="1"/>
</dbReference>
<evidence type="ECO:0000313" key="3">
    <source>
        <dbReference type="EMBL" id="AIC47333.1"/>
    </source>
</evidence>
<dbReference type="EMBL" id="CP007490">
    <property type="protein sequence ID" value="AIC47333.1"/>
    <property type="molecule type" value="Genomic_DNA"/>
</dbReference>
<dbReference type="SUPFAM" id="SSF52540">
    <property type="entry name" value="P-loop containing nucleoside triphosphate hydrolases"/>
    <property type="match status" value="1"/>
</dbReference>
<dbReference type="GO" id="GO:0005524">
    <property type="term" value="F:ATP binding"/>
    <property type="evidence" value="ECO:0007669"/>
    <property type="project" value="InterPro"/>
</dbReference>
<dbReference type="PANTHER" id="PTHR32039:SF7">
    <property type="entry name" value="COMPETENCE PROTEIN COMM"/>
    <property type="match status" value="1"/>
</dbReference>
<dbReference type="PATRIC" id="fig|529884.3.peg.496"/>
<protein>
    <submittedName>
        <fullName evidence="3">Mg chelatase-related protein</fullName>
    </submittedName>
</protein>
<sequence length="534" mass="56572">MPGKKMLAKAYAISLMGLAGTVVEVESEISSTLPGFILVGLPDASLSEAKDRVRAAIQNSSLKMPDRRVTVNLSPASVRKQGSSFDLAIAVSVMAAAGSLRADSVSQWIHIGELGLDGSVRRVAGILPALLVAKAAGIENAVVPSSNFAEASLVDGMNIVPVDHFLQVAQMHGSIAVGDVDAIPKMLPRTPEQSDELKDPNNFVNLDIADVLGQEEAIEALVVAAAGGHHLLMVGPPGAGKTMMAERLPSLLPDLKLDQALETTAVVSIAGNRRISEGSLLFRPPFEAPHHTASVSSLVGGGLGMPRPGVISLANHGVLFLDEAPEFQKPVLEALRQPLESGEVVINRSAGTAKFPARFQLVLAANPCPCGYAIGSGKSCRCSEQQRQKYLAKLSGPLLDRVDIRLQIESVSPAQMAIARNKASGATTGSRQLRDCVAIARQRAEARLAGTPWRTNSQVPGSYLRKHFPLSTSVSERLEKALDHGRISMRGYDRCLRVAWSVADLAGRDLPNEFDIAKAIFLRGSDDLAGVNNG</sequence>
<dbReference type="NCBIfam" id="TIGR00368">
    <property type="entry name" value="YifB family Mg chelatase-like AAA ATPase"/>
    <property type="match status" value="1"/>
</dbReference>
<organism evidence="3 4">
    <name type="scientific">Rhodoluna lacicola</name>
    <dbReference type="NCBI Taxonomy" id="529884"/>
    <lineage>
        <taxon>Bacteria</taxon>
        <taxon>Bacillati</taxon>
        <taxon>Actinomycetota</taxon>
        <taxon>Actinomycetes</taxon>
        <taxon>Micrococcales</taxon>
        <taxon>Microbacteriaceae</taxon>
        <taxon>Luna cluster</taxon>
        <taxon>Luna-1 subcluster</taxon>
        <taxon>Rhodoluna</taxon>
    </lineage>
</organism>
<feature type="domain" description="AAA+ ATPase" evidence="2">
    <location>
        <begin position="227"/>
        <end position="412"/>
    </location>
</feature>
<dbReference type="Pfam" id="PF01078">
    <property type="entry name" value="Mg_chelatase"/>
    <property type="match status" value="1"/>
</dbReference>
<dbReference type="STRING" id="529884.Rhola_00005170"/>
<dbReference type="KEGG" id="rla:Rhola_00005170"/>
<name>A0A060JL55_9MICO</name>
<accession>A0A060JL55</accession>
<proteinExistence type="inferred from homology"/>
<dbReference type="InterPro" id="IPR000523">
    <property type="entry name" value="Mg_chelatse_chII-like_cat_dom"/>
</dbReference>
<evidence type="ECO:0000313" key="4">
    <source>
        <dbReference type="Proteomes" id="UP000067708"/>
    </source>
</evidence>
<dbReference type="AlphaFoldDB" id="A0A060JL55"/>
<dbReference type="CDD" id="cd00009">
    <property type="entry name" value="AAA"/>
    <property type="match status" value="1"/>
</dbReference>
<evidence type="ECO:0000259" key="2">
    <source>
        <dbReference type="SMART" id="SM00382"/>
    </source>
</evidence>
<dbReference type="InterPro" id="IPR027417">
    <property type="entry name" value="P-loop_NTPase"/>
</dbReference>
<dbReference type="InterPro" id="IPR014721">
    <property type="entry name" value="Ribsml_uS5_D2-typ_fold_subgr"/>
</dbReference>
<dbReference type="InterPro" id="IPR003593">
    <property type="entry name" value="AAA+_ATPase"/>
</dbReference>
<dbReference type="eggNOG" id="COG0606">
    <property type="taxonomic scope" value="Bacteria"/>
</dbReference>
<keyword evidence="4" id="KW-1185">Reference proteome</keyword>
<comment type="similarity">
    <text evidence="1">Belongs to the Mg-chelatase subunits D/I family. ComM subfamily.</text>
</comment>
<dbReference type="SMART" id="SM00382">
    <property type="entry name" value="AAA"/>
    <property type="match status" value="1"/>
</dbReference>
<dbReference type="InterPro" id="IPR025158">
    <property type="entry name" value="Mg_chelat-rel_C"/>
</dbReference>
<dbReference type="InterPro" id="IPR045006">
    <property type="entry name" value="CHLI-like"/>
</dbReference>
<dbReference type="Pfam" id="PF13335">
    <property type="entry name" value="Mg_chelatase_C"/>
    <property type="match status" value="1"/>
</dbReference>
<dbReference type="RefSeq" id="WP_227818794.1">
    <property type="nucleotide sequence ID" value="NZ_CP007490.1"/>
</dbReference>
<dbReference type="Gene3D" id="3.40.50.300">
    <property type="entry name" value="P-loop containing nucleotide triphosphate hydrolases"/>
    <property type="match status" value="1"/>
</dbReference>
<dbReference type="HOGENOM" id="CLU_026145_1_0_11"/>
<dbReference type="InterPro" id="IPR020568">
    <property type="entry name" value="Ribosomal_Su5_D2-typ_SF"/>
</dbReference>
<dbReference type="Proteomes" id="UP000067708">
    <property type="component" value="Chromosome"/>
</dbReference>
<dbReference type="InterPro" id="IPR004482">
    <property type="entry name" value="Mg_chelat-rel"/>
</dbReference>